<proteinExistence type="predicted"/>
<evidence type="ECO:0000256" key="1">
    <source>
        <dbReference type="SAM" id="MobiDB-lite"/>
    </source>
</evidence>
<dbReference type="EMBL" id="SZPQ01000026">
    <property type="protein sequence ID" value="TKI04653.1"/>
    <property type="molecule type" value="Genomic_DNA"/>
</dbReference>
<feature type="region of interest" description="Disordered" evidence="1">
    <location>
        <begin position="33"/>
        <end position="52"/>
    </location>
</feature>
<comment type="caution">
    <text evidence="2">The sequence shown here is derived from an EMBL/GenBank/DDBJ whole genome shotgun (WGS) entry which is preliminary data.</text>
</comment>
<evidence type="ECO:0000313" key="3">
    <source>
        <dbReference type="Proteomes" id="UP000305202"/>
    </source>
</evidence>
<keyword evidence="3" id="KW-1185">Reference proteome</keyword>
<protein>
    <submittedName>
        <fullName evidence="2">Uncharacterized protein</fullName>
    </submittedName>
</protein>
<reference evidence="2 3" key="1">
    <citation type="submission" date="2019-04" db="EMBL/GenBank/DDBJ databases">
        <authorList>
            <person name="Li M."/>
            <person name="Gao C."/>
        </authorList>
    </citation>
    <scope>NUCLEOTIDE SEQUENCE [LARGE SCALE GENOMIC DNA]</scope>
    <source>
        <strain evidence="2 3">BGMRC 2031</strain>
    </source>
</reference>
<organism evidence="2 3">
    <name type="scientific">Martelella alba</name>
    <dbReference type="NCBI Taxonomy" id="2590451"/>
    <lineage>
        <taxon>Bacteria</taxon>
        <taxon>Pseudomonadati</taxon>
        <taxon>Pseudomonadota</taxon>
        <taxon>Alphaproteobacteria</taxon>
        <taxon>Hyphomicrobiales</taxon>
        <taxon>Aurantimonadaceae</taxon>
        <taxon>Martelella</taxon>
    </lineage>
</organism>
<accession>A0ABY2SIM0</accession>
<evidence type="ECO:0000313" key="2">
    <source>
        <dbReference type="EMBL" id="TKI04653.1"/>
    </source>
</evidence>
<gene>
    <name evidence="2" type="ORF">FCN80_16960</name>
</gene>
<name>A0ABY2SIM0_9HYPH</name>
<dbReference type="RefSeq" id="WP_136991356.1">
    <property type="nucleotide sequence ID" value="NZ_SZPQ01000026.1"/>
</dbReference>
<sequence>MAYCLARFDLLYMAKTDLVMILPIVITNQLPQKMGAKSGKNKRQNNENGQTTKVLHISQRFRIAIRTFPNFDISRPDDFHSFPQGKRKLATNTTI</sequence>
<dbReference type="Proteomes" id="UP000305202">
    <property type="component" value="Unassembled WGS sequence"/>
</dbReference>